<reference evidence="14 15" key="1">
    <citation type="submission" date="2024-05" db="EMBL/GenBank/DDBJ databases">
        <title>The nuclear and mitochondrial genome assemblies of Tetragonisca angustula (Apidae: Meliponini), a tiny yet remarkable pollinator in the Neotropics.</title>
        <authorList>
            <person name="Ferrari R."/>
            <person name="Ricardo P.C."/>
            <person name="Dias F.C."/>
            <person name="Araujo N.S."/>
            <person name="Soares D.O."/>
            <person name="Zhou Q.-S."/>
            <person name="Zhu C.-D."/>
            <person name="Coutinho L."/>
            <person name="Airas M.C."/>
            <person name="Batista T.M."/>
        </authorList>
    </citation>
    <scope>NUCLEOTIDE SEQUENCE [LARGE SCALE GENOMIC DNA]</scope>
    <source>
        <strain evidence="14">ASF017062</strain>
        <tissue evidence="14">Abdomen</tissue>
    </source>
</reference>
<dbReference type="InterPro" id="IPR030378">
    <property type="entry name" value="G_CP_dom"/>
</dbReference>
<feature type="region of interest" description="Disordered" evidence="11">
    <location>
        <begin position="384"/>
        <end position="413"/>
    </location>
</feature>
<dbReference type="PANTHER" id="PTHR11089">
    <property type="entry name" value="GTP-BINDING PROTEIN-RELATED"/>
    <property type="match status" value="1"/>
</dbReference>
<dbReference type="FunFam" id="1.10.1580.10:FF:000001">
    <property type="entry name" value="Nucleolar GTP-binding protein 2"/>
    <property type="match status" value="1"/>
</dbReference>
<organism evidence="14 15">
    <name type="scientific">Tetragonisca angustula</name>
    <dbReference type="NCBI Taxonomy" id="166442"/>
    <lineage>
        <taxon>Eukaryota</taxon>
        <taxon>Metazoa</taxon>
        <taxon>Ecdysozoa</taxon>
        <taxon>Arthropoda</taxon>
        <taxon>Hexapoda</taxon>
        <taxon>Insecta</taxon>
        <taxon>Pterygota</taxon>
        <taxon>Neoptera</taxon>
        <taxon>Endopterygota</taxon>
        <taxon>Hymenoptera</taxon>
        <taxon>Apocrita</taxon>
        <taxon>Aculeata</taxon>
        <taxon>Apoidea</taxon>
        <taxon>Anthophila</taxon>
        <taxon>Apidae</taxon>
        <taxon>Tetragonisca</taxon>
    </lineage>
</organism>
<comment type="subcellular location">
    <subcellularLocation>
        <location evidence="1 10">Nucleus</location>
        <location evidence="1 10">Nucleolus</location>
    </subcellularLocation>
</comment>
<feature type="transmembrane region" description="Helical" evidence="12">
    <location>
        <begin position="51"/>
        <end position="77"/>
    </location>
</feature>
<evidence type="ECO:0000256" key="3">
    <source>
        <dbReference type="ARBA" id="ARBA00022676"/>
    </source>
</evidence>
<dbReference type="GO" id="GO:0005730">
    <property type="term" value="C:nucleolus"/>
    <property type="evidence" value="ECO:0007669"/>
    <property type="project" value="UniProtKB-SubCell"/>
</dbReference>
<feature type="transmembrane region" description="Helical" evidence="12">
    <location>
        <begin position="12"/>
        <end position="31"/>
    </location>
</feature>
<comment type="similarity">
    <text evidence="2">Belongs to the glycosyltransferase 2 family.</text>
</comment>
<protein>
    <recommendedName>
        <fullName evidence="10">Nucleolar GTP-binding protein 2</fullName>
    </recommendedName>
</protein>
<dbReference type="Pfam" id="PF13632">
    <property type="entry name" value="Glyco_trans_2_3"/>
    <property type="match status" value="1"/>
</dbReference>
<dbReference type="PANTHER" id="PTHR11089:SF9">
    <property type="entry name" value="NUCLEOLAR GTP-BINDING PROTEIN 2"/>
    <property type="match status" value="1"/>
</dbReference>
<gene>
    <name evidence="14" type="ORF">QLX08_004070</name>
</gene>
<keyword evidence="4" id="KW-0808">Transferase</keyword>
<keyword evidence="12" id="KW-1133">Transmembrane helix</keyword>
<dbReference type="InterPro" id="IPR050755">
    <property type="entry name" value="TRAFAC_YlqF/YawG_RiboMat"/>
</dbReference>
<dbReference type="SUPFAM" id="SSF53448">
    <property type="entry name" value="Nucleotide-diphospho-sugar transferases"/>
    <property type="match status" value="1"/>
</dbReference>
<dbReference type="InterPro" id="IPR001173">
    <property type="entry name" value="Glyco_trans_2-like"/>
</dbReference>
<dbReference type="GO" id="GO:0005525">
    <property type="term" value="F:GTP binding"/>
    <property type="evidence" value="ECO:0007669"/>
    <property type="project" value="UniProtKB-KW"/>
</dbReference>
<dbReference type="Pfam" id="PF01926">
    <property type="entry name" value="MMR_HSR1"/>
    <property type="match status" value="1"/>
</dbReference>
<keyword evidence="3" id="KW-0328">Glycosyltransferase</keyword>
<dbReference type="GO" id="GO:0016757">
    <property type="term" value="F:glycosyltransferase activity"/>
    <property type="evidence" value="ECO:0007669"/>
    <property type="project" value="UniProtKB-KW"/>
</dbReference>
<dbReference type="InterPro" id="IPR012971">
    <property type="entry name" value="NOG2_N_dom"/>
</dbReference>
<keyword evidence="7 10" id="KW-0539">Nucleus</keyword>
<keyword evidence="12" id="KW-0472">Membrane</keyword>
<evidence type="ECO:0000313" key="14">
    <source>
        <dbReference type="EMBL" id="KAK9304646.1"/>
    </source>
</evidence>
<dbReference type="InterPro" id="IPR006073">
    <property type="entry name" value="GTP-bd"/>
</dbReference>
<evidence type="ECO:0000256" key="4">
    <source>
        <dbReference type="ARBA" id="ARBA00022679"/>
    </source>
</evidence>
<evidence type="ECO:0000256" key="2">
    <source>
        <dbReference type="ARBA" id="ARBA00006739"/>
    </source>
</evidence>
<dbReference type="InterPro" id="IPR024929">
    <property type="entry name" value="GNL2_CP_dom"/>
</dbReference>
<feature type="region of interest" description="Disordered" evidence="11">
    <location>
        <begin position="331"/>
        <end position="367"/>
    </location>
</feature>
<dbReference type="Gene3D" id="1.10.1580.10">
    <property type="match status" value="1"/>
</dbReference>
<comment type="caution">
    <text evidence="14">The sequence shown here is derived from an EMBL/GenBank/DDBJ whole genome shotgun (WGS) entry which is preliminary data.</text>
</comment>
<comment type="subunit">
    <text evidence="9">Interacts with LYAR and RPL23A. Interacts with the nuclear importin-beta receptor and, at a lower extent, with importin-alpha.</text>
</comment>
<dbReference type="AlphaFoldDB" id="A0AAW1A6K7"/>
<evidence type="ECO:0000256" key="5">
    <source>
        <dbReference type="ARBA" id="ARBA00022741"/>
    </source>
</evidence>
<dbReference type="PRINTS" id="PR00326">
    <property type="entry name" value="GTP1OBG"/>
</dbReference>
<dbReference type="SUPFAM" id="SSF52540">
    <property type="entry name" value="P-loop containing nucleoside triphosphate hydrolases"/>
    <property type="match status" value="1"/>
</dbReference>
<name>A0AAW1A6K7_9HYME</name>
<dbReference type="PROSITE" id="PS51721">
    <property type="entry name" value="G_CP"/>
    <property type="match status" value="1"/>
</dbReference>
<keyword evidence="6 10" id="KW-0342">GTP-binding</keyword>
<comment type="function">
    <text evidence="8">GTPase that associates with pre-60S ribosomal subunits in the nucleolus and is required for their nuclear export and maturation. May promote cell proliferation possibly by increasing p53/TP53 protein levels, and consequently those of its downstream product CDKN1A/p21, and decreasing RPL23A protein levels.</text>
</comment>
<dbReference type="Pfam" id="PF08153">
    <property type="entry name" value="NGP1NT"/>
    <property type="match status" value="1"/>
</dbReference>
<dbReference type="InterPro" id="IPR023179">
    <property type="entry name" value="GTP-bd_ortho_bundle_sf"/>
</dbReference>
<dbReference type="EMBL" id="JAWNGG020000061">
    <property type="protein sequence ID" value="KAK9304646.1"/>
    <property type="molecule type" value="Genomic_DNA"/>
</dbReference>
<proteinExistence type="inferred from homology"/>
<accession>A0AAW1A6K7</accession>
<evidence type="ECO:0000313" key="15">
    <source>
        <dbReference type="Proteomes" id="UP001432146"/>
    </source>
</evidence>
<dbReference type="FunFam" id="3.90.550.10:FF:000175">
    <property type="entry name" value="Beta-1,4-mannosyltransferase bre-3"/>
    <property type="match status" value="1"/>
</dbReference>
<evidence type="ECO:0000259" key="13">
    <source>
        <dbReference type="PROSITE" id="PS51721"/>
    </source>
</evidence>
<feature type="domain" description="CP-type G" evidence="13">
    <location>
        <begin position="546"/>
        <end position="707"/>
    </location>
</feature>
<evidence type="ECO:0000256" key="7">
    <source>
        <dbReference type="ARBA" id="ARBA00023242"/>
    </source>
</evidence>
<evidence type="ECO:0000256" key="8">
    <source>
        <dbReference type="ARBA" id="ARBA00054763"/>
    </source>
</evidence>
<keyword evidence="5 10" id="KW-0547">Nucleotide-binding</keyword>
<evidence type="ECO:0000256" key="11">
    <source>
        <dbReference type="SAM" id="MobiDB-lite"/>
    </source>
</evidence>
<dbReference type="Proteomes" id="UP001432146">
    <property type="component" value="Unassembled WGS sequence"/>
</dbReference>
<dbReference type="Gene3D" id="3.40.50.300">
    <property type="entry name" value="P-loop containing nucleotide triphosphate hydrolases"/>
    <property type="match status" value="1"/>
</dbReference>
<dbReference type="InterPro" id="IPR029044">
    <property type="entry name" value="Nucleotide-diphossugar_trans"/>
</dbReference>
<dbReference type="CDD" id="cd01858">
    <property type="entry name" value="NGP_1"/>
    <property type="match status" value="1"/>
</dbReference>
<evidence type="ECO:0000256" key="10">
    <source>
        <dbReference type="RuleBase" id="RU364023"/>
    </source>
</evidence>
<evidence type="ECO:0000256" key="9">
    <source>
        <dbReference type="ARBA" id="ARBA00065814"/>
    </source>
</evidence>
<evidence type="ECO:0000256" key="6">
    <source>
        <dbReference type="ARBA" id="ARBA00023134"/>
    </source>
</evidence>
<comment type="similarity">
    <text evidence="10">Belongs to the TRAFAC class YlqF/YawG GTPase family. NOG2 subfamily.</text>
</comment>
<dbReference type="FunFam" id="3.40.50.300:FF:000559">
    <property type="entry name" value="Nuclear/nucleolar GTPase 2"/>
    <property type="match status" value="1"/>
</dbReference>
<dbReference type="Gene3D" id="3.90.550.10">
    <property type="entry name" value="Spore Coat Polysaccharide Biosynthesis Protein SpsA, Chain A"/>
    <property type="match status" value="1"/>
</dbReference>
<evidence type="ECO:0000256" key="1">
    <source>
        <dbReference type="ARBA" id="ARBA00004604"/>
    </source>
</evidence>
<keyword evidence="15" id="KW-1185">Reference proteome</keyword>
<feature type="region of interest" description="Disordered" evidence="11">
    <location>
        <begin position="915"/>
        <end position="941"/>
    </location>
</feature>
<keyword evidence="12" id="KW-0812">Transmembrane</keyword>
<sequence length="1032" mass="118490">MLNSVTKHVLHCCLLFTVIIIFELITGGLSWNNNKEETFDPWIQYGFLGALVLYFLRTLTFLSFPQVLFNFVGLIIYNAFPDKVILQGSPLLAPFVCIRIVTRGDYPQLVKANVKRNLNKCIETGLENFQIEVVSDKPIGLTPHRRIREVVVPPNYRTSSGALFKARALQYCLEHSVNELADNDWIVHLDEETLLTENSVRGILNFVLDGKHQFGQGLITYANEDVVNWITTLADSFRVADDMGKLRLQFTMFHKPFFSMKGSYVVTQMGAERQVSFNNGLDGSVAEDCFFAMKAFTQGYTFNFVDGEMWEKSPFTLWDFVQQRKRWLQGKMAKSHATSKAPRKEGFKRSGHSMNPERPTEGLKGVAKVRTKATIKRLQMYRNQKPKRNRKGQIISPAPFQGWQPSGTMSRVEPSQRWFGNSRVISQNALQKFQDELGKAMKNPYNVIMKPTQLPITLLEQKAANARVHLLDTESFESVFGPKKVRKKPNLPISSYDELQKLAEAKEETYNMEKDSKDVDLVRPDTGIKEAQRDWIMSAGQSKRIWNELYKVIDSSDVILQVLDARNPLGTRSPPIEKYLKMEKPHKHLMFILNKVDLIPTWATQRWVAILSAEYPTVAFHASMTHPFGKGSLINLLRQFGKLHIDKKQISVGFIGYPNTGKSSIINTLRSKKVCSVAPIAGETKVWQYITLMRRIYLIDCPGVVYPSAETDTEKVLKGVVRVELVQNPEDYISEVLSQVKEEYIRKTYKIMEWNDHIDFLEKLARKSGKLLKEGEPNITIVSRMVLNDWQRGKLPFYVPPPGFEEPLSRVTDEISVEDNDTEKQNDVEMNKTEDILNKEPKVQLSVIQDFRKIRVGLPYSDDDVRNDLYIEHNVSDTKDNSIETSSIASDLNDDDINEIEDNGNMQLEEISIENEEINESNNNSKNRDEVNETNSDDEIHLPIEKDTLLQSAYDEIEEQYDSSDTEMLNTNTMSSSGIFKVSVEKENRLTSKQRRAIERANKRKKIGSNFYEVKNVKNRNRNRKIPKIKRK</sequence>
<evidence type="ECO:0000256" key="12">
    <source>
        <dbReference type="SAM" id="Phobius"/>
    </source>
</evidence>
<dbReference type="InterPro" id="IPR027417">
    <property type="entry name" value="P-loop_NTPase"/>
</dbReference>